<comment type="caution">
    <text evidence="6">The sequence shown here is derived from an EMBL/GenBank/DDBJ whole genome shotgun (WGS) entry which is preliminary data.</text>
</comment>
<evidence type="ECO:0000256" key="1">
    <source>
        <dbReference type="ARBA" id="ARBA00009437"/>
    </source>
</evidence>
<dbReference type="GO" id="GO:0003677">
    <property type="term" value="F:DNA binding"/>
    <property type="evidence" value="ECO:0007669"/>
    <property type="project" value="UniProtKB-KW"/>
</dbReference>
<gene>
    <name evidence="6" type="ORF">C7389_11323</name>
</gene>
<dbReference type="PROSITE" id="PS50931">
    <property type="entry name" value="HTH_LYSR"/>
    <property type="match status" value="1"/>
</dbReference>
<organism evidence="6 7">
    <name type="scientific">Azoarcus indigens</name>
    <dbReference type="NCBI Taxonomy" id="29545"/>
    <lineage>
        <taxon>Bacteria</taxon>
        <taxon>Pseudomonadati</taxon>
        <taxon>Pseudomonadota</taxon>
        <taxon>Betaproteobacteria</taxon>
        <taxon>Rhodocyclales</taxon>
        <taxon>Zoogloeaceae</taxon>
        <taxon>Azoarcus</taxon>
    </lineage>
</organism>
<dbReference type="EMBL" id="SNVV01000013">
    <property type="protein sequence ID" value="TDN48902.1"/>
    <property type="molecule type" value="Genomic_DNA"/>
</dbReference>
<reference evidence="6 7" key="1">
    <citation type="submission" date="2019-03" db="EMBL/GenBank/DDBJ databases">
        <title>Genomic Encyclopedia of Type Strains, Phase IV (KMG-IV): sequencing the most valuable type-strain genomes for metagenomic binning, comparative biology and taxonomic classification.</title>
        <authorList>
            <person name="Goeker M."/>
        </authorList>
    </citation>
    <scope>NUCLEOTIDE SEQUENCE [LARGE SCALE GENOMIC DNA]</scope>
    <source>
        <strain evidence="6 7">DSM 12121</strain>
    </source>
</reference>
<name>A0A4V3BM20_9RHOO</name>
<dbReference type="PANTHER" id="PTHR30118">
    <property type="entry name" value="HTH-TYPE TRANSCRIPTIONAL REGULATOR LEUO-RELATED"/>
    <property type="match status" value="1"/>
</dbReference>
<evidence type="ECO:0000259" key="5">
    <source>
        <dbReference type="PROSITE" id="PS50931"/>
    </source>
</evidence>
<evidence type="ECO:0000256" key="3">
    <source>
        <dbReference type="ARBA" id="ARBA00023125"/>
    </source>
</evidence>
<dbReference type="InterPro" id="IPR005119">
    <property type="entry name" value="LysR_subst-bd"/>
</dbReference>
<evidence type="ECO:0000256" key="4">
    <source>
        <dbReference type="ARBA" id="ARBA00023163"/>
    </source>
</evidence>
<dbReference type="InterPro" id="IPR050389">
    <property type="entry name" value="LysR-type_TF"/>
</dbReference>
<dbReference type="CDD" id="cd08459">
    <property type="entry name" value="PBP2_DntR_NahR_LinR_like"/>
    <property type="match status" value="1"/>
</dbReference>
<dbReference type="Pfam" id="PF00126">
    <property type="entry name" value="HTH_1"/>
    <property type="match status" value="1"/>
</dbReference>
<dbReference type="InterPro" id="IPR036388">
    <property type="entry name" value="WH-like_DNA-bd_sf"/>
</dbReference>
<keyword evidence="4" id="KW-0804">Transcription</keyword>
<keyword evidence="2" id="KW-0805">Transcription regulation</keyword>
<dbReference type="InterPro" id="IPR036390">
    <property type="entry name" value="WH_DNA-bd_sf"/>
</dbReference>
<dbReference type="PRINTS" id="PR00039">
    <property type="entry name" value="HTHLYSR"/>
</dbReference>
<proteinExistence type="inferred from homology"/>
<keyword evidence="3" id="KW-0238">DNA-binding</keyword>
<keyword evidence="7" id="KW-1185">Reference proteome</keyword>
<evidence type="ECO:0000313" key="6">
    <source>
        <dbReference type="EMBL" id="TDN48902.1"/>
    </source>
</evidence>
<comment type="similarity">
    <text evidence="1">Belongs to the LysR transcriptional regulatory family.</text>
</comment>
<dbReference type="SUPFAM" id="SSF53850">
    <property type="entry name" value="Periplasmic binding protein-like II"/>
    <property type="match status" value="1"/>
</dbReference>
<dbReference type="RefSeq" id="WP_162851751.1">
    <property type="nucleotide sequence ID" value="NZ_SNVV01000013.1"/>
</dbReference>
<dbReference type="Gene3D" id="3.40.190.10">
    <property type="entry name" value="Periplasmic binding protein-like II"/>
    <property type="match status" value="2"/>
</dbReference>
<protein>
    <submittedName>
        <fullName evidence="6">LysR family transcriptional regulator</fullName>
    </submittedName>
</protein>
<dbReference type="GO" id="GO:0003700">
    <property type="term" value="F:DNA-binding transcription factor activity"/>
    <property type="evidence" value="ECO:0007669"/>
    <property type="project" value="InterPro"/>
</dbReference>
<dbReference type="Proteomes" id="UP000295129">
    <property type="component" value="Unassembled WGS sequence"/>
</dbReference>
<accession>A0A4V3BM20</accession>
<dbReference type="AlphaFoldDB" id="A0A4V3BM20"/>
<sequence>MSFRELDLNLMPVLDALLTHGSVSRAGEALGMTQPTMSHALRRLRVYFNDPLFVRSGARMVATQKALELAPVVAEMMEGVRARLVPGAGFDPAQSRRVFSLSMTDMAELVFMPRLVPRFRERAPHARLRVLRLMPRELPAALERRDIDLAIGSLPLTADGLYQQQLVRHPLVCIVSRDNPRYGERIAREAYLAAEHVGVMPFGRDEDIFEWALQAQGLKRRFFMMTQGFLTLPMLIEGSDLIATVPEHMARVFGTHAGIRCLPPPVELPALALRQSWHPRFQHDPGNAWLRALFFETFSADRAG</sequence>
<evidence type="ECO:0000256" key="2">
    <source>
        <dbReference type="ARBA" id="ARBA00023015"/>
    </source>
</evidence>
<dbReference type="Pfam" id="PF03466">
    <property type="entry name" value="LysR_substrate"/>
    <property type="match status" value="1"/>
</dbReference>
<dbReference type="PANTHER" id="PTHR30118:SF15">
    <property type="entry name" value="TRANSCRIPTIONAL REGULATORY PROTEIN"/>
    <property type="match status" value="1"/>
</dbReference>
<dbReference type="SUPFAM" id="SSF46785">
    <property type="entry name" value="Winged helix' DNA-binding domain"/>
    <property type="match status" value="1"/>
</dbReference>
<dbReference type="InterPro" id="IPR000847">
    <property type="entry name" value="LysR_HTH_N"/>
</dbReference>
<evidence type="ECO:0000313" key="7">
    <source>
        <dbReference type="Proteomes" id="UP000295129"/>
    </source>
</evidence>
<feature type="domain" description="HTH lysR-type" evidence="5">
    <location>
        <begin position="6"/>
        <end position="63"/>
    </location>
</feature>
<dbReference type="Gene3D" id="1.10.10.10">
    <property type="entry name" value="Winged helix-like DNA-binding domain superfamily/Winged helix DNA-binding domain"/>
    <property type="match status" value="1"/>
</dbReference>